<keyword evidence="4" id="KW-1003">Cell membrane</keyword>
<dbReference type="AlphaFoldDB" id="A0A7U7ENM9"/>
<dbReference type="GO" id="GO:0005886">
    <property type="term" value="C:plasma membrane"/>
    <property type="evidence" value="ECO:0007669"/>
    <property type="project" value="UniProtKB-SubCell"/>
</dbReference>
<dbReference type="GO" id="GO:0006935">
    <property type="term" value="P:chemotaxis"/>
    <property type="evidence" value="ECO:0007669"/>
    <property type="project" value="UniProtKB-KW"/>
</dbReference>
<reference evidence="11 12" key="1">
    <citation type="submission" date="2020-08" db="EMBL/GenBank/DDBJ databases">
        <authorList>
            <person name="Criscuolo A."/>
        </authorList>
    </citation>
    <scope>NUCLEOTIDE SEQUENCE [LARGE SCALE GENOMIC DNA]</scope>
    <source>
        <strain evidence="11">CIP111764</strain>
    </source>
</reference>
<name>A0A7U7ENM9_9GAMM</name>
<comment type="similarity">
    <text evidence="3 10">Belongs to the FliL family.</text>
</comment>
<evidence type="ECO:0000256" key="5">
    <source>
        <dbReference type="ARBA" id="ARBA00022500"/>
    </source>
</evidence>
<evidence type="ECO:0000256" key="3">
    <source>
        <dbReference type="ARBA" id="ARBA00008281"/>
    </source>
</evidence>
<evidence type="ECO:0000256" key="7">
    <source>
        <dbReference type="ARBA" id="ARBA00022779"/>
    </source>
</evidence>
<dbReference type="PANTHER" id="PTHR35091">
    <property type="entry name" value="FLAGELLAR PROTEIN FLIL"/>
    <property type="match status" value="1"/>
</dbReference>
<evidence type="ECO:0000313" key="12">
    <source>
        <dbReference type="Proteomes" id="UP000583387"/>
    </source>
</evidence>
<keyword evidence="8 10" id="KW-1133">Transmembrane helix</keyword>
<evidence type="ECO:0000256" key="1">
    <source>
        <dbReference type="ARBA" id="ARBA00002254"/>
    </source>
</evidence>
<dbReference type="GO" id="GO:0071978">
    <property type="term" value="P:bacterial-type flagellum-dependent swarming motility"/>
    <property type="evidence" value="ECO:0007669"/>
    <property type="project" value="TreeGrafter"/>
</dbReference>
<evidence type="ECO:0000256" key="6">
    <source>
        <dbReference type="ARBA" id="ARBA00022692"/>
    </source>
</evidence>
<dbReference type="InterPro" id="IPR005503">
    <property type="entry name" value="FliL"/>
</dbReference>
<keyword evidence="5 10" id="KW-0145">Chemotaxis</keyword>
<evidence type="ECO:0000256" key="10">
    <source>
        <dbReference type="RuleBase" id="RU364125"/>
    </source>
</evidence>
<comment type="function">
    <text evidence="1 10">Controls the rotational direction of flagella during chemotaxis.</text>
</comment>
<sequence length="175" mass="18614">MAKNQPAPLPIPPGGAAEPAGKLKIIILIVVALLLAVGLSIAGTWFVLNKGAAGDAKPAEAAADGAPQKQPALYEVLAPAFVVNFNQGGRQRYLQVSVALMARDEAQLKALKVHMPVLRNDLVMLFSGQDFDSLTTPVGKEMLRQQATAKVQELAQKETGHTVVEQVLFTNLVLQ</sequence>
<gene>
    <name evidence="11" type="ORF">PSEWESI4_02644</name>
</gene>
<dbReference type="Pfam" id="PF03748">
    <property type="entry name" value="FliL"/>
    <property type="match status" value="1"/>
</dbReference>
<evidence type="ECO:0000256" key="8">
    <source>
        <dbReference type="ARBA" id="ARBA00022989"/>
    </source>
</evidence>
<evidence type="ECO:0000313" key="11">
    <source>
        <dbReference type="EMBL" id="CAD5108359.1"/>
    </source>
</evidence>
<organism evidence="11 12">
    <name type="scientific">Zestomonas carbonaria</name>
    <dbReference type="NCBI Taxonomy" id="2762745"/>
    <lineage>
        <taxon>Bacteria</taxon>
        <taxon>Pseudomonadati</taxon>
        <taxon>Pseudomonadota</taxon>
        <taxon>Gammaproteobacteria</taxon>
        <taxon>Pseudomonadales</taxon>
        <taxon>Pseudomonadaceae</taxon>
        <taxon>Zestomonas</taxon>
    </lineage>
</organism>
<comment type="caution">
    <text evidence="11">The sequence shown here is derived from an EMBL/GenBank/DDBJ whole genome shotgun (WGS) entry which is preliminary data.</text>
</comment>
<dbReference type="GO" id="GO:0009425">
    <property type="term" value="C:bacterial-type flagellum basal body"/>
    <property type="evidence" value="ECO:0007669"/>
    <property type="project" value="InterPro"/>
</dbReference>
<evidence type="ECO:0000256" key="4">
    <source>
        <dbReference type="ARBA" id="ARBA00022475"/>
    </source>
</evidence>
<keyword evidence="9 10" id="KW-0472">Membrane</keyword>
<accession>A0A7U7ENM9</accession>
<dbReference type="EMBL" id="CAJFCI010000053">
    <property type="protein sequence ID" value="CAD5108359.1"/>
    <property type="molecule type" value="Genomic_DNA"/>
</dbReference>
<dbReference type="PANTHER" id="PTHR35091:SF2">
    <property type="entry name" value="FLAGELLAR PROTEIN FLIL"/>
    <property type="match status" value="1"/>
</dbReference>
<dbReference type="RefSeq" id="WP_187671682.1">
    <property type="nucleotide sequence ID" value="NZ_CAJFCI010000053.1"/>
</dbReference>
<evidence type="ECO:0000256" key="9">
    <source>
        <dbReference type="ARBA" id="ARBA00023136"/>
    </source>
</evidence>
<keyword evidence="7 10" id="KW-0283">Flagellar rotation</keyword>
<feature type="transmembrane region" description="Helical" evidence="10">
    <location>
        <begin position="25"/>
        <end position="48"/>
    </location>
</feature>
<keyword evidence="12" id="KW-1185">Reference proteome</keyword>
<comment type="subcellular location">
    <subcellularLocation>
        <location evidence="10">Cell inner membrane</location>
    </subcellularLocation>
    <subcellularLocation>
        <location evidence="2">Cell membrane</location>
        <topology evidence="2">Single-pass membrane protein</topology>
    </subcellularLocation>
</comment>
<dbReference type="NCBIfam" id="NF004285">
    <property type="entry name" value="PRK05696.1"/>
    <property type="match status" value="1"/>
</dbReference>
<proteinExistence type="inferred from homology"/>
<dbReference type="Proteomes" id="UP000583387">
    <property type="component" value="Unassembled WGS sequence"/>
</dbReference>
<protein>
    <recommendedName>
        <fullName evidence="10">Flagellar protein FliL</fullName>
    </recommendedName>
</protein>
<evidence type="ECO:0000256" key="2">
    <source>
        <dbReference type="ARBA" id="ARBA00004162"/>
    </source>
</evidence>
<keyword evidence="6 10" id="KW-0812">Transmembrane</keyword>
<keyword evidence="10" id="KW-0997">Cell inner membrane</keyword>